<evidence type="ECO:0000256" key="2">
    <source>
        <dbReference type="SAM" id="MobiDB-lite"/>
    </source>
</evidence>
<gene>
    <name evidence="3" type="ORF">GCM10010981_01220</name>
</gene>
<keyword evidence="4" id="KW-1185">Reference proteome</keyword>
<sequence length="397" mass="43450">MPSFGIHSSFHHTEPHPVETTHPTESKSSVKETDKPGSSILKPGTNPFTQSSSGLPTNSTPKKSTLKKVTWPNQEGDYVVNTKDAPDANGSRPVYKLDDVGTRMPTNERAKQDEHGNFKRVDGTDAAKPASSAALPPAAKVDPRTLTLNKESGVYQPSNARTLGGDDRSYVRVGDSYYQVKQGANGWAIVDPNKAHTVAGSVYVKLDGKGGAEPLAKAGLKGGEPAAPPLRQQVLESREAAVQAYNRLDLARDEAEQARHAFDESTRQLEDHQAQARSLVEDIEILRAQDGGLEGAYQREQDPVKRERIQQERTRIQDELSSKRDTLNKLNSDIEGLNQKIPDDRKAVVRAEKEVENAVQSLDKAGILFFHHLAEYVMANPDDAEGFNMFAGEPDAL</sequence>
<proteinExistence type="predicted"/>
<evidence type="ECO:0000313" key="3">
    <source>
        <dbReference type="EMBL" id="GGA17244.1"/>
    </source>
</evidence>
<evidence type="ECO:0000313" key="4">
    <source>
        <dbReference type="Proteomes" id="UP000620046"/>
    </source>
</evidence>
<feature type="compositionally biased region" description="Basic and acidic residues" evidence="2">
    <location>
        <begin position="11"/>
        <end position="35"/>
    </location>
</feature>
<comment type="caution">
    <text evidence="3">The sequence shown here is derived from an EMBL/GenBank/DDBJ whole genome shotgun (WGS) entry which is preliminary data.</text>
</comment>
<dbReference type="Proteomes" id="UP000620046">
    <property type="component" value="Unassembled WGS sequence"/>
</dbReference>
<protein>
    <submittedName>
        <fullName evidence="3">Uncharacterized protein</fullName>
    </submittedName>
</protein>
<dbReference type="RefSeq" id="WP_188792343.1">
    <property type="nucleotide sequence ID" value="NZ_BMJA01000001.1"/>
</dbReference>
<feature type="compositionally biased region" description="Polar residues" evidence="2">
    <location>
        <begin position="46"/>
        <end position="63"/>
    </location>
</feature>
<dbReference type="EMBL" id="BMJA01000001">
    <property type="protein sequence ID" value="GGA17244.1"/>
    <property type="molecule type" value="Genomic_DNA"/>
</dbReference>
<feature type="compositionally biased region" description="Basic and acidic residues" evidence="2">
    <location>
        <begin position="95"/>
        <end position="125"/>
    </location>
</feature>
<evidence type="ECO:0000256" key="1">
    <source>
        <dbReference type="SAM" id="Coils"/>
    </source>
</evidence>
<keyword evidence="1" id="KW-0175">Coiled coil</keyword>
<accession>A0ABQ1FKK7</accession>
<feature type="region of interest" description="Disordered" evidence="2">
    <location>
        <begin position="1"/>
        <end position="142"/>
    </location>
</feature>
<name>A0ABQ1FKK7_9GAMM</name>
<reference evidence="4" key="1">
    <citation type="journal article" date="2019" name="Int. J. Syst. Evol. Microbiol.">
        <title>The Global Catalogue of Microorganisms (GCM) 10K type strain sequencing project: providing services to taxonomists for standard genome sequencing and annotation.</title>
        <authorList>
            <consortium name="The Broad Institute Genomics Platform"/>
            <consortium name="The Broad Institute Genome Sequencing Center for Infectious Disease"/>
            <person name="Wu L."/>
            <person name="Ma J."/>
        </authorList>
    </citation>
    <scope>NUCLEOTIDE SEQUENCE [LARGE SCALE GENOMIC DNA]</scope>
    <source>
        <strain evidence="4">CGMCC 1.15439</strain>
    </source>
</reference>
<feature type="compositionally biased region" description="Low complexity" evidence="2">
    <location>
        <begin position="126"/>
        <end position="140"/>
    </location>
</feature>
<organism evidence="3 4">
    <name type="scientific">Dyella nitratireducens</name>
    <dbReference type="NCBI Taxonomy" id="1849580"/>
    <lineage>
        <taxon>Bacteria</taxon>
        <taxon>Pseudomonadati</taxon>
        <taxon>Pseudomonadota</taxon>
        <taxon>Gammaproteobacteria</taxon>
        <taxon>Lysobacterales</taxon>
        <taxon>Rhodanobacteraceae</taxon>
        <taxon>Dyella</taxon>
    </lineage>
</organism>
<feature type="coiled-coil region" evidence="1">
    <location>
        <begin position="238"/>
        <end position="340"/>
    </location>
</feature>